<evidence type="ECO:0000256" key="1">
    <source>
        <dbReference type="SAM" id="MobiDB-lite"/>
    </source>
</evidence>
<evidence type="ECO:0000313" key="2">
    <source>
        <dbReference type="EMBL" id="CAB1415306.1"/>
    </source>
</evidence>
<accession>A0A9N7Y784</accession>
<feature type="compositionally biased region" description="Polar residues" evidence="1">
    <location>
        <begin position="204"/>
        <end position="220"/>
    </location>
</feature>
<dbReference type="EMBL" id="CADEAL010000150">
    <property type="protein sequence ID" value="CAB1415306.1"/>
    <property type="molecule type" value="Genomic_DNA"/>
</dbReference>
<organism evidence="2 3">
    <name type="scientific">Pleuronectes platessa</name>
    <name type="common">European plaice</name>
    <dbReference type="NCBI Taxonomy" id="8262"/>
    <lineage>
        <taxon>Eukaryota</taxon>
        <taxon>Metazoa</taxon>
        <taxon>Chordata</taxon>
        <taxon>Craniata</taxon>
        <taxon>Vertebrata</taxon>
        <taxon>Euteleostomi</taxon>
        <taxon>Actinopterygii</taxon>
        <taxon>Neopterygii</taxon>
        <taxon>Teleostei</taxon>
        <taxon>Neoteleostei</taxon>
        <taxon>Acanthomorphata</taxon>
        <taxon>Carangaria</taxon>
        <taxon>Pleuronectiformes</taxon>
        <taxon>Pleuronectoidei</taxon>
        <taxon>Pleuronectidae</taxon>
        <taxon>Pleuronectes</taxon>
    </lineage>
</organism>
<feature type="compositionally biased region" description="Polar residues" evidence="1">
    <location>
        <begin position="13"/>
        <end position="23"/>
    </location>
</feature>
<feature type="compositionally biased region" description="Polar residues" evidence="1">
    <location>
        <begin position="231"/>
        <end position="243"/>
    </location>
</feature>
<feature type="region of interest" description="Disordered" evidence="1">
    <location>
        <begin position="202"/>
        <end position="243"/>
    </location>
</feature>
<keyword evidence="3" id="KW-1185">Reference proteome</keyword>
<name>A0A9N7Y784_PLEPL</name>
<protein>
    <submittedName>
        <fullName evidence="2">Uncharacterized protein</fullName>
    </submittedName>
</protein>
<evidence type="ECO:0000313" key="3">
    <source>
        <dbReference type="Proteomes" id="UP001153269"/>
    </source>
</evidence>
<feature type="region of interest" description="Disordered" evidence="1">
    <location>
        <begin position="1"/>
        <end position="36"/>
    </location>
</feature>
<dbReference type="AlphaFoldDB" id="A0A9N7Y784"/>
<gene>
    <name evidence="2" type="ORF">PLEPLA_LOCUS3022</name>
</gene>
<dbReference type="Proteomes" id="UP001153269">
    <property type="component" value="Unassembled WGS sequence"/>
</dbReference>
<sequence length="243" mass="26438">MKRTKNKSAREGLTNTATVNGHFSNLPAGRRCPDKGGPGEQEFMMWRNKAGRNYWKHLTRKLRTCFCHRGEEVTNVSGAAGAAAAAAAFISMKDSLFSPGELKQHFSETMRPHYAHHLTGVNSLAPECLEPLADWCRRRVRRTASARDRDGPGAVAERESDDAAFKKCITIKSKSNLGEGFRPVPAPVTRSALSTRCHGACQAAGSSPDQGADILSSSTCHRTKHFGGRGTETSLEKSTPNKK</sequence>
<proteinExistence type="predicted"/>
<reference evidence="2" key="1">
    <citation type="submission" date="2020-03" db="EMBL/GenBank/DDBJ databases">
        <authorList>
            <person name="Weist P."/>
        </authorList>
    </citation>
    <scope>NUCLEOTIDE SEQUENCE</scope>
</reference>
<comment type="caution">
    <text evidence="2">The sequence shown here is derived from an EMBL/GenBank/DDBJ whole genome shotgun (WGS) entry which is preliminary data.</text>
</comment>